<dbReference type="Proteomes" id="UP000265520">
    <property type="component" value="Unassembled WGS sequence"/>
</dbReference>
<accession>A0A392TQG5</accession>
<keyword evidence="2" id="KW-1185">Reference proteome</keyword>
<reference evidence="1 2" key="1">
    <citation type="journal article" date="2018" name="Front. Plant Sci.">
        <title>Red Clover (Trifolium pratense) and Zigzag Clover (T. medium) - A Picture of Genomic Similarities and Differences.</title>
        <authorList>
            <person name="Dluhosova J."/>
            <person name="Istvanek J."/>
            <person name="Nedelnik J."/>
            <person name="Repkova J."/>
        </authorList>
    </citation>
    <scope>NUCLEOTIDE SEQUENCE [LARGE SCALE GENOMIC DNA]</scope>
    <source>
        <strain evidence="2">cv. 10/8</strain>
        <tissue evidence="1">Leaf</tissue>
    </source>
</reference>
<protein>
    <submittedName>
        <fullName evidence="1">Uncharacterized protein</fullName>
    </submittedName>
</protein>
<evidence type="ECO:0000313" key="1">
    <source>
        <dbReference type="EMBL" id="MCI62420.1"/>
    </source>
</evidence>
<evidence type="ECO:0000313" key="2">
    <source>
        <dbReference type="Proteomes" id="UP000265520"/>
    </source>
</evidence>
<dbReference type="AlphaFoldDB" id="A0A392TQG5"/>
<feature type="non-terminal residue" evidence="1">
    <location>
        <position position="1"/>
    </location>
</feature>
<name>A0A392TQG5_9FABA</name>
<comment type="caution">
    <text evidence="1">The sequence shown here is derived from an EMBL/GenBank/DDBJ whole genome shotgun (WGS) entry which is preliminary data.</text>
</comment>
<sequence>GMGLYLGLVRPKFEVEPGSGMLMSPGDSVPRQAR</sequence>
<organism evidence="1 2">
    <name type="scientific">Trifolium medium</name>
    <dbReference type="NCBI Taxonomy" id="97028"/>
    <lineage>
        <taxon>Eukaryota</taxon>
        <taxon>Viridiplantae</taxon>
        <taxon>Streptophyta</taxon>
        <taxon>Embryophyta</taxon>
        <taxon>Tracheophyta</taxon>
        <taxon>Spermatophyta</taxon>
        <taxon>Magnoliopsida</taxon>
        <taxon>eudicotyledons</taxon>
        <taxon>Gunneridae</taxon>
        <taxon>Pentapetalae</taxon>
        <taxon>rosids</taxon>
        <taxon>fabids</taxon>
        <taxon>Fabales</taxon>
        <taxon>Fabaceae</taxon>
        <taxon>Papilionoideae</taxon>
        <taxon>50 kb inversion clade</taxon>
        <taxon>NPAAA clade</taxon>
        <taxon>Hologalegina</taxon>
        <taxon>IRL clade</taxon>
        <taxon>Trifolieae</taxon>
        <taxon>Trifolium</taxon>
    </lineage>
</organism>
<dbReference type="EMBL" id="LXQA010618617">
    <property type="protein sequence ID" value="MCI62420.1"/>
    <property type="molecule type" value="Genomic_DNA"/>
</dbReference>
<proteinExistence type="predicted"/>